<feature type="region of interest" description="Disordered" evidence="1">
    <location>
        <begin position="122"/>
        <end position="149"/>
    </location>
</feature>
<dbReference type="Proteomes" id="UP001152795">
    <property type="component" value="Unassembled WGS sequence"/>
</dbReference>
<organism evidence="2 3">
    <name type="scientific">Paramuricea clavata</name>
    <name type="common">Red gorgonian</name>
    <name type="synonym">Violescent sea-whip</name>
    <dbReference type="NCBI Taxonomy" id="317549"/>
    <lineage>
        <taxon>Eukaryota</taxon>
        <taxon>Metazoa</taxon>
        <taxon>Cnidaria</taxon>
        <taxon>Anthozoa</taxon>
        <taxon>Octocorallia</taxon>
        <taxon>Malacalcyonacea</taxon>
        <taxon>Plexauridae</taxon>
        <taxon>Paramuricea</taxon>
    </lineage>
</organism>
<feature type="non-terminal residue" evidence="2">
    <location>
        <position position="1"/>
    </location>
</feature>
<accession>A0A6S7KKQ3</accession>
<sequence length="252" mass="28861">NIFELNFIKWQLSKKNISTTSPDVKVLSPQTTVLPVKLQKLKKQINNDSQFINLTFQEPKQPEEQRPGECVDNIETLESLITYLDNLPETMIPTTPTTATPVNTPTHRSRGKDINLAKQVYETESTTATTKPKVTRKRKRDSGRPTKDETLIRIDDEDLCALQLSRRELTLPDTKGKCKKSKTILTKLKQDITVTTMKQFQTYELFADTRAKALDTIRENRELLEKINAAEFVLTSLLKKQSEEDNNHNDSN</sequence>
<dbReference type="EMBL" id="CACRXK020036038">
    <property type="protein sequence ID" value="CAB4044748.1"/>
    <property type="molecule type" value="Genomic_DNA"/>
</dbReference>
<feature type="compositionally biased region" description="Low complexity" evidence="1">
    <location>
        <begin position="123"/>
        <end position="132"/>
    </location>
</feature>
<reference evidence="2" key="1">
    <citation type="submission" date="2020-04" db="EMBL/GenBank/DDBJ databases">
        <authorList>
            <person name="Alioto T."/>
            <person name="Alioto T."/>
            <person name="Gomez Garrido J."/>
        </authorList>
    </citation>
    <scope>NUCLEOTIDE SEQUENCE</scope>
    <source>
        <strain evidence="2">A484AB</strain>
    </source>
</reference>
<name>A0A6S7KKQ3_PARCT</name>
<dbReference type="AlphaFoldDB" id="A0A6S7KKQ3"/>
<proteinExistence type="predicted"/>
<evidence type="ECO:0000313" key="2">
    <source>
        <dbReference type="EMBL" id="CAB4044748.1"/>
    </source>
</evidence>
<keyword evidence="3" id="KW-1185">Reference proteome</keyword>
<evidence type="ECO:0000313" key="3">
    <source>
        <dbReference type="Proteomes" id="UP001152795"/>
    </source>
</evidence>
<evidence type="ECO:0000256" key="1">
    <source>
        <dbReference type="SAM" id="MobiDB-lite"/>
    </source>
</evidence>
<gene>
    <name evidence="2" type="ORF">PACLA_8A056702</name>
</gene>
<protein>
    <submittedName>
        <fullName evidence="2">Uncharacterized protein</fullName>
    </submittedName>
</protein>
<comment type="caution">
    <text evidence="2">The sequence shown here is derived from an EMBL/GenBank/DDBJ whole genome shotgun (WGS) entry which is preliminary data.</text>
</comment>